<name>A0A8H4UJG3_9HYPO</name>
<dbReference type="OrthoDB" id="5072679at2759"/>
<reference evidence="2" key="1">
    <citation type="journal article" date="2020" name="BMC Genomics">
        <title>Correction to: Identification and distribution of gene clusters required for synthesis of sphingolipid metabolism inhibitors in diverse species of the filamentous fungus Fusarium.</title>
        <authorList>
            <person name="Kim H.S."/>
            <person name="Lohmar J.M."/>
            <person name="Busman M."/>
            <person name="Brown D.W."/>
            <person name="Naumann T.A."/>
            <person name="Divon H.H."/>
            <person name="Lysoe E."/>
            <person name="Uhlig S."/>
            <person name="Proctor R.H."/>
        </authorList>
    </citation>
    <scope>NUCLEOTIDE SEQUENCE</scope>
    <source>
        <strain evidence="2">NRRL 22465</strain>
    </source>
</reference>
<organism evidence="2 3">
    <name type="scientific">Fusarium zealandicum</name>
    <dbReference type="NCBI Taxonomy" id="1053134"/>
    <lineage>
        <taxon>Eukaryota</taxon>
        <taxon>Fungi</taxon>
        <taxon>Dikarya</taxon>
        <taxon>Ascomycota</taxon>
        <taxon>Pezizomycotina</taxon>
        <taxon>Sordariomycetes</taxon>
        <taxon>Hypocreomycetidae</taxon>
        <taxon>Hypocreales</taxon>
        <taxon>Nectriaceae</taxon>
        <taxon>Fusarium</taxon>
        <taxon>Fusarium staphyleae species complex</taxon>
    </lineage>
</organism>
<dbReference type="AlphaFoldDB" id="A0A8H4UJG3"/>
<evidence type="ECO:0000313" key="2">
    <source>
        <dbReference type="EMBL" id="KAF4977900.1"/>
    </source>
</evidence>
<proteinExistence type="predicted"/>
<evidence type="ECO:0000313" key="3">
    <source>
        <dbReference type="Proteomes" id="UP000635477"/>
    </source>
</evidence>
<gene>
    <name evidence="2" type="ORF">FZEAL_5648</name>
</gene>
<reference evidence="2" key="2">
    <citation type="submission" date="2020-05" db="EMBL/GenBank/DDBJ databases">
        <authorList>
            <person name="Kim H.-S."/>
            <person name="Proctor R.H."/>
            <person name="Brown D.W."/>
        </authorList>
    </citation>
    <scope>NUCLEOTIDE SEQUENCE</scope>
    <source>
        <strain evidence="2">NRRL 22465</strain>
    </source>
</reference>
<feature type="region of interest" description="Disordered" evidence="1">
    <location>
        <begin position="1"/>
        <end position="46"/>
    </location>
</feature>
<protein>
    <submittedName>
        <fullName evidence="2">Uncharacterized protein</fullName>
    </submittedName>
</protein>
<dbReference type="Proteomes" id="UP000635477">
    <property type="component" value="Unassembled WGS sequence"/>
</dbReference>
<keyword evidence="3" id="KW-1185">Reference proteome</keyword>
<evidence type="ECO:0000256" key="1">
    <source>
        <dbReference type="SAM" id="MobiDB-lite"/>
    </source>
</evidence>
<accession>A0A8H4UJG3</accession>
<sequence>MDLCITAEEPFAYEPPKCKPFAPVSRPSTATASPPRHRKPGPFASSSPLIPLPAAFPASELEFDLIIHDPSNDSSLTHPWDLPQTPLRVPLNTTKVQLLDILRAHLPKRGEKDASEVTPRRSRALRRQKLVAVTLYWTFRGMILPLGPKDEDWHYRNPITKTDLLDRTELEWFLLKEMMAASGGALKCYFAIRGEATPVKKSTGWWFGSSA</sequence>
<dbReference type="EMBL" id="JABEYC010000412">
    <property type="protein sequence ID" value="KAF4977900.1"/>
    <property type="molecule type" value="Genomic_DNA"/>
</dbReference>
<comment type="caution">
    <text evidence="2">The sequence shown here is derived from an EMBL/GenBank/DDBJ whole genome shotgun (WGS) entry which is preliminary data.</text>
</comment>